<dbReference type="Proteomes" id="UP001156702">
    <property type="component" value="Unassembled WGS sequence"/>
</dbReference>
<evidence type="ECO:0000313" key="2">
    <source>
        <dbReference type="Proteomes" id="UP001156702"/>
    </source>
</evidence>
<gene>
    <name evidence="1" type="ORF">GCM10007923_24560</name>
</gene>
<name>A0ABQ5ZF21_9HYPH</name>
<proteinExistence type="predicted"/>
<keyword evidence="2" id="KW-1185">Reference proteome</keyword>
<dbReference type="EMBL" id="BSOP01000018">
    <property type="protein sequence ID" value="GLR51248.1"/>
    <property type="molecule type" value="Genomic_DNA"/>
</dbReference>
<reference evidence="2" key="1">
    <citation type="journal article" date="2019" name="Int. J. Syst. Evol. Microbiol.">
        <title>The Global Catalogue of Microorganisms (GCM) 10K type strain sequencing project: providing services to taxonomists for standard genome sequencing and annotation.</title>
        <authorList>
            <consortium name="The Broad Institute Genomics Platform"/>
            <consortium name="The Broad Institute Genome Sequencing Center for Infectious Disease"/>
            <person name="Wu L."/>
            <person name="Ma J."/>
        </authorList>
    </citation>
    <scope>NUCLEOTIDE SEQUENCE [LARGE SCALE GENOMIC DNA]</scope>
    <source>
        <strain evidence="2">NBRC 102122</strain>
    </source>
</reference>
<dbReference type="RefSeq" id="WP_244768407.1">
    <property type="nucleotide sequence ID" value="NZ_BSOP01000018.1"/>
</dbReference>
<comment type="caution">
    <text evidence="1">The sequence shown here is derived from an EMBL/GenBank/DDBJ whole genome shotgun (WGS) entry which is preliminary data.</text>
</comment>
<sequence length="95" mass="10379">MSDAIPADVMKVAEKAFKYGFGLRYEVAIEAIAKAILAERERCARIAEEHRDNRPLIAHQPSSLVIGRYEGEQAACTEVARLIRVPTGTSGAGHE</sequence>
<accession>A0ABQ5ZF21</accession>
<organism evidence="1 2">
    <name type="scientific">Shinella yambaruensis</name>
    <dbReference type="NCBI Taxonomy" id="415996"/>
    <lineage>
        <taxon>Bacteria</taxon>
        <taxon>Pseudomonadati</taxon>
        <taxon>Pseudomonadota</taxon>
        <taxon>Alphaproteobacteria</taxon>
        <taxon>Hyphomicrobiales</taxon>
        <taxon>Rhizobiaceae</taxon>
        <taxon>Shinella</taxon>
    </lineage>
</organism>
<evidence type="ECO:0000313" key="1">
    <source>
        <dbReference type="EMBL" id="GLR51248.1"/>
    </source>
</evidence>
<protein>
    <submittedName>
        <fullName evidence="1">Uncharacterized protein</fullName>
    </submittedName>
</protein>